<evidence type="ECO:0000256" key="1">
    <source>
        <dbReference type="SAM" id="Phobius"/>
    </source>
</evidence>
<feature type="transmembrane region" description="Helical" evidence="1">
    <location>
        <begin position="48"/>
        <end position="65"/>
    </location>
</feature>
<keyword evidence="1" id="KW-1133">Transmembrane helix</keyword>
<accession>A0A3B5AKV2</accession>
<evidence type="ECO:0000313" key="2">
    <source>
        <dbReference type="Ensembl" id="ENSSPAP00000022133.1"/>
    </source>
</evidence>
<keyword evidence="1" id="KW-0472">Membrane</keyword>
<sequence length="102" mass="11551">MVYTTGDAPLGLHTHRRTQSTMSTHSKYGVKTCFSVNCTSTKVQQFRILLWLLVIMAVTICTTTSNNQSAPLLHEKFLLGTFRVKTRSINCIESLCLFTFIF</sequence>
<name>A0A3B5AKV2_9TELE</name>
<dbReference type="AlphaFoldDB" id="A0A3B5AKV2"/>
<protein>
    <submittedName>
        <fullName evidence="2">Uncharacterized protein</fullName>
    </submittedName>
</protein>
<keyword evidence="1" id="KW-0812">Transmembrane</keyword>
<dbReference type="Ensembl" id="ENSSPAT00000022484.1">
    <property type="protein sequence ID" value="ENSSPAP00000022133.1"/>
    <property type="gene ID" value="ENSSPAG00000016722.1"/>
</dbReference>
<organism evidence="2">
    <name type="scientific">Stegastes partitus</name>
    <name type="common">bicolor damselfish</name>
    <dbReference type="NCBI Taxonomy" id="144197"/>
    <lineage>
        <taxon>Eukaryota</taxon>
        <taxon>Metazoa</taxon>
        <taxon>Chordata</taxon>
        <taxon>Craniata</taxon>
        <taxon>Vertebrata</taxon>
        <taxon>Euteleostomi</taxon>
        <taxon>Actinopterygii</taxon>
        <taxon>Neopterygii</taxon>
        <taxon>Teleostei</taxon>
        <taxon>Neoteleostei</taxon>
        <taxon>Acanthomorphata</taxon>
        <taxon>Ovalentaria</taxon>
        <taxon>Pomacentridae</taxon>
        <taxon>Stegastes</taxon>
    </lineage>
</organism>
<proteinExistence type="predicted"/>
<reference evidence="2" key="1">
    <citation type="submission" date="2023-09" db="UniProtKB">
        <authorList>
            <consortium name="Ensembl"/>
        </authorList>
    </citation>
    <scope>IDENTIFICATION</scope>
</reference>